<dbReference type="Gene3D" id="2.40.420.20">
    <property type="match status" value="1"/>
</dbReference>
<dbReference type="Gene3D" id="1.10.101.10">
    <property type="entry name" value="PGBD-like superfamily/PGBD"/>
    <property type="match status" value="1"/>
</dbReference>
<dbReference type="PANTHER" id="PTHR32347">
    <property type="entry name" value="EFFLUX SYSTEM COMPONENT YKNX-RELATED"/>
    <property type="match status" value="1"/>
</dbReference>
<dbReference type="InterPro" id="IPR002477">
    <property type="entry name" value="Peptidoglycan-bd-like"/>
</dbReference>
<evidence type="ECO:0000256" key="2">
    <source>
        <dbReference type="ARBA" id="ARBA00023054"/>
    </source>
</evidence>
<sequence length="397" mass="41664">MADRRVTMLDPETTTSTPDEPVKPAPPAQTSQPPPHRRRRRRRRGVLLGGVAVLAVGAAGTAYALNNSKTPTTTATSQLPTALVERKNMTNTIDADGTLGYGDGYTVLAGGGGRITWLPTAGSVIKRGQRAYGVDGYSVPLFYGSTPLWRTLRSGVSNGVDVLELERNLVALKYGKGLDVDRTFTWETAEAVRDWQEDLGRKRTGVVAPTDVVMLATAIRVVKVQAVLAGPANGTVYTASDTQRRVTVALPVSEAQTVARKGAKVRVTLPGDKEATGKITAIASVATGGTTNSQSQTGQSTEDATIAVTITLDQSAEASTLDGAPAVVHFPSTVHKDVLAVPINALLAASDATYSVNVVDADGTVRSVPVKLGIFDGDRVEVTGELTPGQKVQVPRS</sequence>
<feature type="region of interest" description="Disordered" evidence="3">
    <location>
        <begin position="1"/>
        <end position="43"/>
    </location>
</feature>
<dbReference type="InterPro" id="IPR050465">
    <property type="entry name" value="UPF0194_transport"/>
</dbReference>
<reference evidence="6 7" key="1">
    <citation type="journal article" date="2019" name="Int. J. Syst. Evol. Microbiol.">
        <title>The Global Catalogue of Microorganisms (GCM) 10K type strain sequencing project: providing services to taxonomists for standard genome sequencing and annotation.</title>
        <authorList>
            <consortium name="The Broad Institute Genomics Platform"/>
            <consortium name="The Broad Institute Genome Sequencing Center for Infectious Disease"/>
            <person name="Wu L."/>
            <person name="Ma J."/>
        </authorList>
    </citation>
    <scope>NUCLEOTIDE SEQUENCE [LARGE SCALE GENOMIC DNA]</scope>
    <source>
        <strain evidence="6 7">JCM 13250</strain>
    </source>
</reference>
<keyword evidence="2" id="KW-0175">Coiled coil</keyword>
<feature type="compositionally biased region" description="Low complexity" evidence="3">
    <location>
        <begin position="10"/>
        <end position="19"/>
    </location>
</feature>
<evidence type="ECO:0000259" key="5">
    <source>
        <dbReference type="Pfam" id="PF01471"/>
    </source>
</evidence>
<comment type="caution">
    <text evidence="6">The sequence shown here is derived from an EMBL/GenBank/DDBJ whole genome shotgun (WGS) entry which is preliminary data.</text>
</comment>
<dbReference type="EMBL" id="BAAALT010000110">
    <property type="protein sequence ID" value="GAA1811451.1"/>
    <property type="molecule type" value="Genomic_DNA"/>
</dbReference>
<dbReference type="InterPro" id="IPR036366">
    <property type="entry name" value="PGBDSf"/>
</dbReference>
<dbReference type="Pfam" id="PF01471">
    <property type="entry name" value="PG_binding_1"/>
    <property type="match status" value="1"/>
</dbReference>
<keyword evidence="4" id="KW-0472">Membrane</keyword>
<protein>
    <submittedName>
        <fullName evidence="6">Peptidoglycan-binding protein</fullName>
    </submittedName>
</protein>
<proteinExistence type="predicted"/>
<dbReference type="SUPFAM" id="SSF47090">
    <property type="entry name" value="PGBD-like"/>
    <property type="match status" value="1"/>
</dbReference>
<evidence type="ECO:0000313" key="7">
    <source>
        <dbReference type="Proteomes" id="UP001500218"/>
    </source>
</evidence>
<gene>
    <name evidence="6" type="ORF">GCM10009682_36100</name>
</gene>
<accession>A0ABN2M6D0</accession>
<keyword evidence="4" id="KW-1133">Transmembrane helix</keyword>
<comment type="subcellular location">
    <subcellularLocation>
        <location evidence="1">Cell envelope</location>
    </subcellularLocation>
</comment>
<feature type="transmembrane region" description="Helical" evidence="4">
    <location>
        <begin position="46"/>
        <end position="65"/>
    </location>
</feature>
<name>A0ABN2M6D0_9ACTN</name>
<evidence type="ECO:0000256" key="3">
    <source>
        <dbReference type="SAM" id="MobiDB-lite"/>
    </source>
</evidence>
<keyword evidence="7" id="KW-1185">Reference proteome</keyword>
<dbReference type="Proteomes" id="UP001500218">
    <property type="component" value="Unassembled WGS sequence"/>
</dbReference>
<feature type="domain" description="Peptidoglycan binding-like" evidence="5">
    <location>
        <begin position="159"/>
        <end position="207"/>
    </location>
</feature>
<evidence type="ECO:0000256" key="4">
    <source>
        <dbReference type="SAM" id="Phobius"/>
    </source>
</evidence>
<keyword evidence="4" id="KW-0812">Transmembrane</keyword>
<evidence type="ECO:0000256" key="1">
    <source>
        <dbReference type="ARBA" id="ARBA00004196"/>
    </source>
</evidence>
<dbReference type="InterPro" id="IPR036365">
    <property type="entry name" value="PGBD-like_sf"/>
</dbReference>
<organism evidence="6 7">
    <name type="scientific">Luedemannella flava</name>
    <dbReference type="NCBI Taxonomy" id="349316"/>
    <lineage>
        <taxon>Bacteria</taxon>
        <taxon>Bacillati</taxon>
        <taxon>Actinomycetota</taxon>
        <taxon>Actinomycetes</taxon>
        <taxon>Micromonosporales</taxon>
        <taxon>Micromonosporaceae</taxon>
        <taxon>Luedemannella</taxon>
    </lineage>
</organism>
<dbReference type="PANTHER" id="PTHR32347:SF29">
    <property type="entry name" value="UPF0194 MEMBRANE PROTEIN YBHG"/>
    <property type="match status" value="1"/>
</dbReference>
<evidence type="ECO:0000313" key="6">
    <source>
        <dbReference type="EMBL" id="GAA1811451.1"/>
    </source>
</evidence>